<reference evidence="2 3" key="1">
    <citation type="journal article" date="2024" name="G3 (Bethesda)">
        <title>Genome assembly of Hibiscus sabdariffa L. provides insights into metabolisms of medicinal natural products.</title>
        <authorList>
            <person name="Kim T."/>
        </authorList>
    </citation>
    <scope>NUCLEOTIDE SEQUENCE [LARGE SCALE GENOMIC DNA]</scope>
    <source>
        <strain evidence="2">TK-2024</strain>
        <tissue evidence="2">Old leaves</tissue>
    </source>
</reference>
<feature type="signal peptide" evidence="1">
    <location>
        <begin position="1"/>
        <end position="22"/>
    </location>
</feature>
<evidence type="ECO:0000313" key="2">
    <source>
        <dbReference type="EMBL" id="KAK8479720.1"/>
    </source>
</evidence>
<proteinExistence type="predicted"/>
<keyword evidence="3" id="KW-1185">Reference proteome</keyword>
<comment type="caution">
    <text evidence="2">The sequence shown here is derived from an EMBL/GenBank/DDBJ whole genome shotgun (WGS) entry which is preliminary data.</text>
</comment>
<dbReference type="EMBL" id="JBBPBM010002222">
    <property type="protein sequence ID" value="KAK8479720.1"/>
    <property type="molecule type" value="Genomic_DNA"/>
</dbReference>
<evidence type="ECO:0000256" key="1">
    <source>
        <dbReference type="SAM" id="SignalP"/>
    </source>
</evidence>
<protein>
    <submittedName>
        <fullName evidence="2">Uncharacterized protein</fullName>
    </submittedName>
</protein>
<evidence type="ECO:0000313" key="3">
    <source>
        <dbReference type="Proteomes" id="UP001472677"/>
    </source>
</evidence>
<feature type="chain" id="PRO_5046616846" evidence="1">
    <location>
        <begin position="23"/>
        <end position="129"/>
    </location>
</feature>
<name>A0ABR1ZGX7_9ROSI</name>
<sequence length="129" mass="14582">MLIPWRMSGLFFLLSLAGLSGSVVFNGDLSRFGDIVVYCRKLKLECIEAVALHSVSNGRIRASSRWTLPEQGNIEEKILPPSLGRYLPSQPIIRKKVGQGISLSHSQLTRKSIFHLKLNDERHHDVLKY</sequence>
<accession>A0ABR1ZGX7</accession>
<keyword evidence="1" id="KW-0732">Signal</keyword>
<dbReference type="Proteomes" id="UP001472677">
    <property type="component" value="Unassembled WGS sequence"/>
</dbReference>
<organism evidence="2 3">
    <name type="scientific">Hibiscus sabdariffa</name>
    <name type="common">roselle</name>
    <dbReference type="NCBI Taxonomy" id="183260"/>
    <lineage>
        <taxon>Eukaryota</taxon>
        <taxon>Viridiplantae</taxon>
        <taxon>Streptophyta</taxon>
        <taxon>Embryophyta</taxon>
        <taxon>Tracheophyta</taxon>
        <taxon>Spermatophyta</taxon>
        <taxon>Magnoliopsida</taxon>
        <taxon>eudicotyledons</taxon>
        <taxon>Gunneridae</taxon>
        <taxon>Pentapetalae</taxon>
        <taxon>rosids</taxon>
        <taxon>malvids</taxon>
        <taxon>Malvales</taxon>
        <taxon>Malvaceae</taxon>
        <taxon>Malvoideae</taxon>
        <taxon>Hibiscus</taxon>
    </lineage>
</organism>
<gene>
    <name evidence="2" type="ORF">V6N12_011320</name>
</gene>